<evidence type="ECO:0000256" key="3">
    <source>
        <dbReference type="ARBA" id="ARBA00023251"/>
    </source>
</evidence>
<sequence>MDKAALIVVGMVLFYLVIGLSLLVFPDAVSRARNALFYSIRAISEQQAHRPVSAKERTQSRVVGIIFVVGSLFILFQIPWQIGKLPENTPSVGEGMAKDASDNALHQLVTEIVSPFAPKHAGLIVVTIADNVSDITGFGRVSLDSTIAPDSKTLFELGSLSKVFTGIALAESVNRAEVSLQATIASLLPQVPDLSSSEAASITLEQLVTHTSGLPRMPARTFRFAQLWNTIVAGDSYHDYTENELLTLVAKKSLKSAPGQEFRYSNTGFALLGYILSQRYEGEYQALIKTMIAEPLGMKDTGVTLNNDQESRFATGYRSYLRIGPYYFAQRAAHWNFPDCMAGAGGLRSTANDMLAFLAANMELTTSAITPALQKSHAILYTTDDVQIGMAWFHDTLPASGEAIIWHNGGTGGFSSFLGFSANGRFGVCVLSNSTRSVDAIGETLLEALVSAHPQPA</sequence>
<feature type="transmembrane region" description="Helical" evidence="6">
    <location>
        <begin position="6"/>
        <end position="25"/>
    </location>
</feature>
<dbReference type="InterPro" id="IPR001586">
    <property type="entry name" value="Beta-lactam_class-C_AS"/>
</dbReference>
<dbReference type="GO" id="GO:0008800">
    <property type="term" value="F:beta-lactamase activity"/>
    <property type="evidence" value="ECO:0007669"/>
    <property type="project" value="UniProtKB-UniRule"/>
</dbReference>
<protein>
    <recommendedName>
        <fullName evidence="5">Beta-lactamase</fullName>
        <ecNumber evidence="5">3.5.2.6</ecNumber>
    </recommendedName>
</protein>
<dbReference type="GO" id="GO:0046677">
    <property type="term" value="P:response to antibiotic"/>
    <property type="evidence" value="ECO:0007669"/>
    <property type="project" value="UniProtKB-UniRule"/>
</dbReference>
<feature type="transmembrane region" description="Helical" evidence="6">
    <location>
        <begin position="62"/>
        <end position="80"/>
    </location>
</feature>
<dbReference type="InterPro" id="IPR012338">
    <property type="entry name" value="Beta-lactam/transpept-like"/>
</dbReference>
<comment type="catalytic activity">
    <reaction evidence="5">
        <text>a beta-lactam + H2O = a substituted beta-amino acid</text>
        <dbReference type="Rhea" id="RHEA:20401"/>
        <dbReference type="ChEBI" id="CHEBI:15377"/>
        <dbReference type="ChEBI" id="CHEBI:35627"/>
        <dbReference type="ChEBI" id="CHEBI:140347"/>
        <dbReference type="EC" id="3.5.2.6"/>
    </reaction>
</comment>
<evidence type="ECO:0000259" key="7">
    <source>
        <dbReference type="Pfam" id="PF00144"/>
    </source>
</evidence>
<reference evidence="8" key="1">
    <citation type="journal article" date="2015" name="PeerJ">
        <title>First genomic representation of candidate bacterial phylum KSB3 points to enhanced environmental sensing as a trigger of wastewater bulking.</title>
        <authorList>
            <person name="Sekiguchi Y."/>
            <person name="Ohashi A."/>
            <person name="Parks D.H."/>
            <person name="Yamauchi T."/>
            <person name="Tyson G.W."/>
            <person name="Hugenholtz P."/>
        </authorList>
    </citation>
    <scope>NUCLEOTIDE SEQUENCE [LARGE SCALE GENOMIC DNA]</scope>
</reference>
<evidence type="ECO:0000256" key="1">
    <source>
        <dbReference type="ARBA" id="ARBA00007840"/>
    </source>
</evidence>
<evidence type="ECO:0000313" key="9">
    <source>
        <dbReference type="Proteomes" id="UP000030700"/>
    </source>
</evidence>
<evidence type="ECO:0000256" key="2">
    <source>
        <dbReference type="ARBA" id="ARBA00022801"/>
    </source>
</evidence>
<proteinExistence type="inferred from homology"/>
<dbReference type="EC" id="3.5.2.6" evidence="5"/>
<dbReference type="AlphaFoldDB" id="A0A081BM65"/>
<dbReference type="GO" id="GO:0017001">
    <property type="term" value="P:antibiotic catabolic process"/>
    <property type="evidence" value="ECO:0007669"/>
    <property type="project" value="InterPro"/>
</dbReference>
<dbReference type="SUPFAM" id="SSF56601">
    <property type="entry name" value="beta-lactamase/transpeptidase-like"/>
    <property type="match status" value="1"/>
</dbReference>
<dbReference type="Proteomes" id="UP000030700">
    <property type="component" value="Unassembled WGS sequence"/>
</dbReference>
<evidence type="ECO:0000256" key="4">
    <source>
        <dbReference type="ARBA" id="ARBA00038473"/>
    </source>
</evidence>
<dbReference type="GO" id="GO:0030288">
    <property type="term" value="C:outer membrane-bounded periplasmic space"/>
    <property type="evidence" value="ECO:0007669"/>
    <property type="project" value="InterPro"/>
</dbReference>
<evidence type="ECO:0000256" key="5">
    <source>
        <dbReference type="RuleBase" id="RU361140"/>
    </source>
</evidence>
<keyword evidence="3 5" id="KW-0046">Antibiotic resistance</keyword>
<dbReference type="STRING" id="1499966.U14_02725"/>
<feature type="domain" description="Beta-lactamase-related" evidence="7">
    <location>
        <begin position="136"/>
        <end position="448"/>
    </location>
</feature>
<dbReference type="Gene3D" id="3.40.710.10">
    <property type="entry name" value="DD-peptidase/beta-lactamase superfamily"/>
    <property type="match status" value="1"/>
</dbReference>
<comment type="similarity">
    <text evidence="4">Belongs to the beta-lactamase family.</text>
</comment>
<dbReference type="Pfam" id="PF00144">
    <property type="entry name" value="Beta-lactamase"/>
    <property type="match status" value="1"/>
</dbReference>
<keyword evidence="6" id="KW-0812">Transmembrane</keyword>
<keyword evidence="2 5" id="KW-0378">Hydrolase</keyword>
<dbReference type="PANTHER" id="PTHR22935:SF95">
    <property type="entry name" value="BETA-LACTAMASE-LIKE 1-RELATED"/>
    <property type="match status" value="1"/>
</dbReference>
<evidence type="ECO:0000256" key="6">
    <source>
        <dbReference type="SAM" id="Phobius"/>
    </source>
</evidence>
<keyword evidence="6" id="KW-1133">Transmembrane helix</keyword>
<dbReference type="PANTHER" id="PTHR22935">
    <property type="entry name" value="PENICILLIN-BINDING PROTEIN"/>
    <property type="match status" value="1"/>
</dbReference>
<name>A0A081BM65_9BACT</name>
<dbReference type="InterPro" id="IPR051478">
    <property type="entry name" value="Beta-lactamase-like_AB/R"/>
</dbReference>
<organism evidence="8">
    <name type="scientific">Candidatus Moduliflexus flocculans</name>
    <dbReference type="NCBI Taxonomy" id="1499966"/>
    <lineage>
        <taxon>Bacteria</taxon>
        <taxon>Candidatus Moduliflexota</taxon>
        <taxon>Candidatus Moduliflexia</taxon>
        <taxon>Candidatus Moduliflexales</taxon>
        <taxon>Candidatus Moduliflexaceae</taxon>
    </lineage>
</organism>
<dbReference type="PROSITE" id="PS00336">
    <property type="entry name" value="BETA_LACTAMASE_C"/>
    <property type="match status" value="1"/>
</dbReference>
<dbReference type="EMBL" id="DF820457">
    <property type="protein sequence ID" value="GAK51481.1"/>
    <property type="molecule type" value="Genomic_DNA"/>
</dbReference>
<comment type="similarity">
    <text evidence="1 5">Belongs to the class-C beta-lactamase family.</text>
</comment>
<gene>
    <name evidence="8" type="ORF">U14_02725</name>
</gene>
<accession>A0A081BM65</accession>
<evidence type="ECO:0000313" key="8">
    <source>
        <dbReference type="EMBL" id="GAK51481.1"/>
    </source>
</evidence>
<dbReference type="HOGENOM" id="CLU_020027_7_0_0"/>
<dbReference type="InterPro" id="IPR001466">
    <property type="entry name" value="Beta-lactam-related"/>
</dbReference>
<keyword evidence="6" id="KW-0472">Membrane</keyword>
<keyword evidence="9" id="KW-1185">Reference proteome</keyword>